<dbReference type="FunFam" id="1.10.418.50:FF:000001">
    <property type="entry name" value="TRAF3-interacting protein 1 isoform X1"/>
    <property type="match status" value="1"/>
</dbReference>
<dbReference type="Pfam" id="PF17749">
    <property type="entry name" value="MIP-T3_C"/>
    <property type="match status" value="1"/>
</dbReference>
<feature type="compositionally biased region" description="Basic and acidic residues" evidence="11">
    <location>
        <begin position="172"/>
        <end position="220"/>
    </location>
</feature>
<evidence type="ECO:0000256" key="3">
    <source>
        <dbReference type="ARBA" id="ARBA00022490"/>
    </source>
</evidence>
<feature type="region of interest" description="Disordered" evidence="11">
    <location>
        <begin position="152"/>
        <end position="383"/>
    </location>
</feature>
<dbReference type="GO" id="GO:0070507">
    <property type="term" value="P:regulation of microtubule cytoskeleton organization"/>
    <property type="evidence" value="ECO:0007669"/>
    <property type="project" value="TreeGrafter"/>
</dbReference>
<evidence type="ECO:0000256" key="10">
    <source>
        <dbReference type="SAM" id="Coils"/>
    </source>
</evidence>
<dbReference type="GO" id="GO:0008017">
    <property type="term" value="F:microtubule binding"/>
    <property type="evidence" value="ECO:0007669"/>
    <property type="project" value="InterPro"/>
</dbReference>
<dbReference type="GO" id="GO:0005930">
    <property type="term" value="C:axoneme"/>
    <property type="evidence" value="ECO:0007669"/>
    <property type="project" value="UniProtKB-SubCell"/>
</dbReference>
<dbReference type="GO" id="GO:0036064">
    <property type="term" value="C:ciliary basal body"/>
    <property type="evidence" value="ECO:0007669"/>
    <property type="project" value="TreeGrafter"/>
</dbReference>
<dbReference type="Gene3D" id="1.10.418.50">
    <property type="entry name" value="Microtubule-binding protein MIP-T3"/>
    <property type="match status" value="1"/>
</dbReference>
<dbReference type="Pfam" id="PF10243">
    <property type="entry name" value="MIP-T3"/>
    <property type="match status" value="1"/>
</dbReference>
<evidence type="ECO:0000313" key="15">
    <source>
        <dbReference type="Proteomes" id="UP000728185"/>
    </source>
</evidence>
<name>A0A8E0S4W3_9TREM</name>
<proteinExistence type="inferred from homology"/>
<feature type="domain" description="TRAF3-interacting protein 1 N-terminal" evidence="12">
    <location>
        <begin position="11"/>
        <end position="134"/>
    </location>
</feature>
<dbReference type="GO" id="GO:0042073">
    <property type="term" value="P:intraciliary transport"/>
    <property type="evidence" value="ECO:0007669"/>
    <property type="project" value="TreeGrafter"/>
</dbReference>
<organism evidence="14 15">
    <name type="scientific">Fasciolopsis buskii</name>
    <dbReference type="NCBI Taxonomy" id="27845"/>
    <lineage>
        <taxon>Eukaryota</taxon>
        <taxon>Metazoa</taxon>
        <taxon>Spiralia</taxon>
        <taxon>Lophotrochozoa</taxon>
        <taxon>Platyhelminthes</taxon>
        <taxon>Trematoda</taxon>
        <taxon>Digenea</taxon>
        <taxon>Plagiorchiida</taxon>
        <taxon>Echinostomata</taxon>
        <taxon>Echinostomatoidea</taxon>
        <taxon>Fasciolidae</taxon>
        <taxon>Fasciolopsis</taxon>
    </lineage>
</organism>
<evidence type="ECO:0000256" key="1">
    <source>
        <dbReference type="ARBA" id="ARBA00004120"/>
    </source>
</evidence>
<dbReference type="OrthoDB" id="10258914at2759"/>
<dbReference type="InterPro" id="IPR042576">
    <property type="entry name" value="TRAF3IP1_N_sf"/>
</dbReference>
<gene>
    <name evidence="14" type="ORF">FBUS_04976</name>
</gene>
<evidence type="ECO:0000256" key="4">
    <source>
        <dbReference type="ARBA" id="ARBA00022794"/>
    </source>
</evidence>
<dbReference type="GO" id="GO:0048513">
    <property type="term" value="P:animal organ development"/>
    <property type="evidence" value="ECO:0007669"/>
    <property type="project" value="UniProtKB-ARBA"/>
</dbReference>
<comment type="similarity">
    <text evidence="8">Belongs to the TRAF3IP1 family.</text>
</comment>
<sequence>MLQMDVDPRIIKRTQDTLGKIIRKPTLTDKLLSRPPFRFLHDIFTAVSVLLHLARTYKLIQFIKATGLMKGLFTPEELIADNVKEKESKLAFLQKVVDYLSVVHDRVIPVRIMSIIAGKEPEKTNELLCFLAEAVNKGVDNDECVRRALQNGGKVAGKKQKSRSPEIGPAVAKEKSRGEVKDKPNETQGDRESVHKREDVEEKVKRHRKTEKEKLDDKAKRSATRQKTTEDATEQAVWEKKEDDAKQKQEKWEAEKMTPDKRNESGCQSRVGPDRQSRGNSRCGSTGQEKMHEDETAKTIIPMSDSPVQPAKLVRPPSAKGSRVRKEETLVTQSVGHSIPEDHKSSETVEARLAPPRPRKSMEPGLDEPQPMSGVPGPRTTGLIIPETQQESDDDDDAQFVIEETVGGDTGLMVSESPTTQDQPSQEHGSLVNKMLQSKRELEGGSLISHSSRDTQVSICLINSYRLFSSKRSQALGNVDELTRQRERAQIEKEVAKLSATLQLLSKSAMPLGKLMDYVQEDLDSMQQEYERWTNENQVLKVRLREEESRTQAAIEPLKAQLYELQNYAVEQRKAISTFKAKILSNQDRIQDLLTKSLERVQ</sequence>
<keyword evidence="5 10" id="KW-0175">Coiled coil</keyword>
<evidence type="ECO:0000256" key="7">
    <source>
        <dbReference type="ARBA" id="ARBA00023273"/>
    </source>
</evidence>
<dbReference type="InterPro" id="IPR040468">
    <property type="entry name" value="TRAF3IP1_N"/>
</dbReference>
<dbReference type="GO" id="GO:0030992">
    <property type="term" value="C:intraciliary transport particle B"/>
    <property type="evidence" value="ECO:0007669"/>
    <property type="project" value="TreeGrafter"/>
</dbReference>
<keyword evidence="7" id="KW-0966">Cell projection</keyword>
<keyword evidence="3" id="KW-0963">Cytoplasm</keyword>
<dbReference type="GO" id="GO:0048731">
    <property type="term" value="P:system development"/>
    <property type="evidence" value="ECO:0007669"/>
    <property type="project" value="UniProtKB-ARBA"/>
</dbReference>
<protein>
    <recommendedName>
        <fullName evidence="9">TRAF3-interacting protein 1</fullName>
    </recommendedName>
</protein>
<dbReference type="AlphaFoldDB" id="A0A8E0S4W3"/>
<feature type="compositionally biased region" description="Polar residues" evidence="11">
    <location>
        <begin position="278"/>
        <end position="288"/>
    </location>
</feature>
<dbReference type="Proteomes" id="UP000728185">
    <property type="component" value="Unassembled WGS sequence"/>
</dbReference>
<comment type="subcellular location">
    <subcellularLocation>
        <location evidence="2">Cytoplasm</location>
        <location evidence="2">Cytoskeleton</location>
        <location evidence="2">Cilium axoneme</location>
    </subcellularLocation>
    <subcellularLocation>
        <location evidence="1">Cytoplasm</location>
        <location evidence="1">Cytoskeleton</location>
        <location evidence="1">Cilium basal body</location>
    </subcellularLocation>
</comment>
<feature type="domain" description="TRAF3-interacting protein 1 C-terminal" evidence="13">
    <location>
        <begin position="426"/>
        <end position="595"/>
    </location>
</feature>
<reference evidence="14" key="1">
    <citation type="submission" date="2019-05" db="EMBL/GenBank/DDBJ databases">
        <title>Annotation for the trematode Fasciolopsis buski.</title>
        <authorList>
            <person name="Choi Y.-J."/>
        </authorList>
    </citation>
    <scope>NUCLEOTIDE SEQUENCE</scope>
    <source>
        <strain evidence="14">HT</strain>
        <tissue evidence="14">Whole worm</tissue>
    </source>
</reference>
<dbReference type="EMBL" id="LUCM01002654">
    <property type="protein sequence ID" value="KAA0197054.1"/>
    <property type="molecule type" value="Genomic_DNA"/>
</dbReference>
<evidence type="ECO:0000256" key="11">
    <source>
        <dbReference type="SAM" id="MobiDB-lite"/>
    </source>
</evidence>
<keyword evidence="4" id="KW-0970">Cilium biogenesis/degradation</keyword>
<evidence type="ECO:0000256" key="5">
    <source>
        <dbReference type="ARBA" id="ARBA00023054"/>
    </source>
</evidence>
<keyword evidence="15" id="KW-1185">Reference proteome</keyword>
<feature type="compositionally biased region" description="Basic and acidic residues" evidence="11">
    <location>
        <begin position="237"/>
        <end position="264"/>
    </location>
</feature>
<dbReference type="InterPro" id="IPR018799">
    <property type="entry name" value="TRAF3IP1"/>
</dbReference>
<dbReference type="InterPro" id="IPR041476">
    <property type="entry name" value="TRAF3IP1_C"/>
</dbReference>
<evidence type="ECO:0000256" key="6">
    <source>
        <dbReference type="ARBA" id="ARBA00023212"/>
    </source>
</evidence>
<evidence type="ECO:0000259" key="12">
    <source>
        <dbReference type="Pfam" id="PF10243"/>
    </source>
</evidence>
<evidence type="ECO:0000256" key="9">
    <source>
        <dbReference type="ARBA" id="ARBA00070492"/>
    </source>
</evidence>
<evidence type="ECO:0000256" key="2">
    <source>
        <dbReference type="ARBA" id="ARBA00004430"/>
    </source>
</evidence>
<comment type="caution">
    <text evidence="14">The sequence shown here is derived from an EMBL/GenBank/DDBJ whole genome shotgun (WGS) entry which is preliminary data.</text>
</comment>
<evidence type="ECO:0000313" key="14">
    <source>
        <dbReference type="EMBL" id="KAA0197054.1"/>
    </source>
</evidence>
<evidence type="ECO:0000259" key="13">
    <source>
        <dbReference type="Pfam" id="PF17749"/>
    </source>
</evidence>
<evidence type="ECO:0000256" key="8">
    <source>
        <dbReference type="ARBA" id="ARBA00043971"/>
    </source>
</evidence>
<feature type="compositionally biased region" description="Basic and acidic residues" evidence="11">
    <location>
        <begin position="339"/>
        <end position="350"/>
    </location>
</feature>
<dbReference type="GO" id="GO:0060271">
    <property type="term" value="P:cilium assembly"/>
    <property type="evidence" value="ECO:0007669"/>
    <property type="project" value="TreeGrafter"/>
</dbReference>
<accession>A0A8E0S4W3</accession>
<keyword evidence="6" id="KW-0206">Cytoskeleton</keyword>
<feature type="coiled-coil region" evidence="10">
    <location>
        <begin position="472"/>
        <end position="550"/>
    </location>
</feature>
<dbReference type="PANTHER" id="PTHR31363:SF0">
    <property type="entry name" value="TRAF3-INTERACTING PROTEIN 1"/>
    <property type="match status" value="1"/>
</dbReference>
<dbReference type="PANTHER" id="PTHR31363">
    <property type="entry name" value="TRAF3-INTERACTING PROTEIN 1"/>
    <property type="match status" value="1"/>
</dbReference>